<feature type="region of interest" description="Disordered" evidence="1">
    <location>
        <begin position="71"/>
        <end position="111"/>
    </location>
</feature>
<proteinExistence type="predicted"/>
<evidence type="ECO:0000256" key="1">
    <source>
        <dbReference type="SAM" id="MobiDB-lite"/>
    </source>
</evidence>
<keyword evidence="2" id="KW-0418">Kinase</keyword>
<keyword evidence="2" id="KW-0808">Transferase</keyword>
<reference evidence="3" key="1">
    <citation type="journal article" date="2019" name="Curr. Biol.">
        <title>Genome Sequence of Striga asiatica Provides Insight into the Evolution of Plant Parasitism.</title>
        <authorList>
            <person name="Yoshida S."/>
            <person name="Kim S."/>
            <person name="Wafula E.K."/>
            <person name="Tanskanen J."/>
            <person name="Kim Y.M."/>
            <person name="Honaas L."/>
            <person name="Yang Z."/>
            <person name="Spallek T."/>
            <person name="Conn C.E."/>
            <person name="Ichihashi Y."/>
            <person name="Cheong K."/>
            <person name="Cui S."/>
            <person name="Der J.P."/>
            <person name="Gundlach H."/>
            <person name="Jiao Y."/>
            <person name="Hori C."/>
            <person name="Ishida J.K."/>
            <person name="Kasahara H."/>
            <person name="Kiba T."/>
            <person name="Kim M.S."/>
            <person name="Koo N."/>
            <person name="Laohavisit A."/>
            <person name="Lee Y.H."/>
            <person name="Lumba S."/>
            <person name="McCourt P."/>
            <person name="Mortimer J.C."/>
            <person name="Mutuku J.M."/>
            <person name="Nomura T."/>
            <person name="Sasaki-Sekimoto Y."/>
            <person name="Seto Y."/>
            <person name="Wang Y."/>
            <person name="Wakatake T."/>
            <person name="Sakakibara H."/>
            <person name="Demura T."/>
            <person name="Yamaguchi S."/>
            <person name="Yoneyama K."/>
            <person name="Manabe R.I."/>
            <person name="Nelson D.C."/>
            <person name="Schulman A.H."/>
            <person name="Timko M.P."/>
            <person name="dePamphilis C.W."/>
            <person name="Choi D."/>
            <person name="Shirasu K."/>
        </authorList>
    </citation>
    <scope>NUCLEOTIDE SEQUENCE [LARGE SCALE GENOMIC DNA]</scope>
    <source>
        <strain evidence="3">cv. UVA1</strain>
    </source>
</reference>
<accession>A0A5A7QMY9</accession>
<comment type="caution">
    <text evidence="2">The sequence shown here is derived from an EMBL/GenBank/DDBJ whole genome shotgun (WGS) entry which is preliminary data.</text>
</comment>
<name>A0A5A7QMY9_STRAF</name>
<evidence type="ECO:0000313" key="2">
    <source>
        <dbReference type="EMBL" id="GER46268.1"/>
    </source>
</evidence>
<dbReference type="AlphaFoldDB" id="A0A5A7QMY9"/>
<evidence type="ECO:0000313" key="3">
    <source>
        <dbReference type="Proteomes" id="UP000325081"/>
    </source>
</evidence>
<dbReference type="GO" id="GO:0016301">
    <property type="term" value="F:kinase activity"/>
    <property type="evidence" value="ECO:0007669"/>
    <property type="project" value="UniProtKB-KW"/>
</dbReference>
<protein>
    <submittedName>
        <fullName evidence="2">Leucine-rich repeat serine/threonine-protein kinase 1</fullName>
    </submittedName>
</protein>
<gene>
    <name evidence="2" type="ORF">STAS_23291</name>
</gene>
<dbReference type="EMBL" id="BKCP01007515">
    <property type="protein sequence ID" value="GER46268.1"/>
    <property type="molecule type" value="Genomic_DNA"/>
</dbReference>
<sequence length="198" mass="22152">MKLGINSTAWVLENVKPGSQLRRTQTTYQVPVATTRDVQHHRASPARRTSLLPVLIAPRSPARDSTRLLDRAHPRGSTRPAPVRVGIGDPRQHCTRPRSQHLPVSAPAPELKWDGKGGKDLSRFRLAEHRSACSYGCLRNSDPASHVLQVRRDPVPNYRHTESTFQPPSGRIGLSNFELRIPRRTLPLAKLIVLVPFN</sequence>
<dbReference type="OrthoDB" id="1723545at2759"/>
<dbReference type="Proteomes" id="UP000325081">
    <property type="component" value="Unassembled WGS sequence"/>
</dbReference>
<organism evidence="2 3">
    <name type="scientific">Striga asiatica</name>
    <name type="common">Asiatic witchweed</name>
    <name type="synonym">Buchnera asiatica</name>
    <dbReference type="NCBI Taxonomy" id="4170"/>
    <lineage>
        <taxon>Eukaryota</taxon>
        <taxon>Viridiplantae</taxon>
        <taxon>Streptophyta</taxon>
        <taxon>Embryophyta</taxon>
        <taxon>Tracheophyta</taxon>
        <taxon>Spermatophyta</taxon>
        <taxon>Magnoliopsida</taxon>
        <taxon>eudicotyledons</taxon>
        <taxon>Gunneridae</taxon>
        <taxon>Pentapetalae</taxon>
        <taxon>asterids</taxon>
        <taxon>lamiids</taxon>
        <taxon>Lamiales</taxon>
        <taxon>Orobanchaceae</taxon>
        <taxon>Buchnereae</taxon>
        <taxon>Striga</taxon>
    </lineage>
</organism>
<keyword evidence="3" id="KW-1185">Reference proteome</keyword>